<evidence type="ECO:0000256" key="4">
    <source>
        <dbReference type="ARBA" id="ARBA00022679"/>
    </source>
</evidence>
<dbReference type="InterPro" id="IPR011009">
    <property type="entry name" value="Kinase-like_dom_sf"/>
</dbReference>
<evidence type="ECO:0000256" key="12">
    <source>
        <dbReference type="ARBA" id="ARBA00023170"/>
    </source>
</evidence>
<evidence type="ECO:0000256" key="9">
    <source>
        <dbReference type="ARBA" id="ARBA00022840"/>
    </source>
</evidence>
<dbReference type="InterPro" id="IPR000719">
    <property type="entry name" value="Prot_kinase_dom"/>
</dbReference>
<feature type="chain" id="PRO_5044790771" description="non-specific serine/threonine protein kinase" evidence="18">
    <location>
        <begin position="32"/>
        <end position="704"/>
    </location>
</feature>
<keyword evidence="4" id="KW-0808">Transferase</keyword>
<organism evidence="20 21">
    <name type="scientific">Riccia fluitans</name>
    <dbReference type="NCBI Taxonomy" id="41844"/>
    <lineage>
        <taxon>Eukaryota</taxon>
        <taxon>Viridiplantae</taxon>
        <taxon>Streptophyta</taxon>
        <taxon>Embryophyta</taxon>
        <taxon>Marchantiophyta</taxon>
        <taxon>Marchantiopsida</taxon>
        <taxon>Marchantiidae</taxon>
        <taxon>Marchantiales</taxon>
        <taxon>Ricciaceae</taxon>
        <taxon>Riccia</taxon>
    </lineage>
</organism>
<dbReference type="Proteomes" id="UP001605036">
    <property type="component" value="Unassembled WGS sequence"/>
</dbReference>
<dbReference type="InterPro" id="IPR001245">
    <property type="entry name" value="Ser-Thr/Tyr_kinase_cat_dom"/>
</dbReference>
<feature type="signal peptide" evidence="18">
    <location>
        <begin position="1"/>
        <end position="31"/>
    </location>
</feature>
<keyword evidence="10 17" id="KW-1133">Transmembrane helix</keyword>
<comment type="caution">
    <text evidence="20">The sequence shown here is derived from an EMBL/GenBank/DDBJ whole genome shotgun (WGS) entry which is preliminary data.</text>
</comment>
<evidence type="ECO:0000256" key="11">
    <source>
        <dbReference type="ARBA" id="ARBA00023136"/>
    </source>
</evidence>
<evidence type="ECO:0000313" key="20">
    <source>
        <dbReference type="EMBL" id="KAL2632635.1"/>
    </source>
</evidence>
<dbReference type="InterPro" id="IPR052059">
    <property type="entry name" value="CR_Ser/Thr_kinase"/>
</dbReference>
<sequence length="704" mass="77731">MFLMNRLLILRWTILTILVISFLKLPSPARADAAIRWRKLYENSANAINPLQTRRNLAESDGTECPIDLSDLSHVRFAIVDTCSRTGPTIANNTWPPGTPEPCCNIILTSYAILQARWTQDSGYFRVQNETILRSCVREFVQRVADLGTDLQVRTCFSDSFYRYSNRESSLCGPKTVQDYAALLPSSTIDSVRSACNGDLLGVASCSNCRPKTIDMFQKMTTQAATNNVTLQQPDGNLTDLNSAKTYDCTYDTVTFITAVLVEHGPADYGTQQCIYVMPVPPSYGKSSRVGLIIGLSLAVAVALLIAVGLTCVFLRKKKDLPVWHRPSTGSSDSRMLGISGILSEPTAGLVIYDYEEIKAATDNFSIENHVGTGGFGSVYKCILPDEMGVKRPVAVKRLKNCISGGEAEFVNEVRVINRVRHRNLVRLRGCCLTGNDPEHGYQRLLVYDFLPEGSLDDHLFCSSAKAGKLTWSQRRHIAEDIARGLAYLHNDTTPPIFHRDIKASNVLLNKDYNACLADFGTARLTLEGQSHMTASTVAGTHGYMAPEYAMYGKLTEKCDVYSFGVLLLEIMSGRKALDTSQIATREFLISDWCWAVVESEGSVTEIVEQQIREKTNPAELAIQERFVIVGMLCSHSHEAKRPTVIDALRYLEGDLQVPTLPANPGSLYGESGPLKIYLESTTGNSDSTTESYSKVLSVKTVPR</sequence>
<dbReference type="PROSITE" id="PS00107">
    <property type="entry name" value="PROTEIN_KINASE_ATP"/>
    <property type="match status" value="1"/>
</dbReference>
<dbReference type="Gene3D" id="3.30.200.20">
    <property type="entry name" value="Phosphorylase Kinase, domain 1"/>
    <property type="match status" value="1"/>
</dbReference>
<evidence type="ECO:0000256" key="17">
    <source>
        <dbReference type="SAM" id="Phobius"/>
    </source>
</evidence>
<dbReference type="PROSITE" id="PS50011">
    <property type="entry name" value="PROTEIN_KINASE_DOM"/>
    <property type="match status" value="1"/>
</dbReference>
<comment type="catalytic activity">
    <reaction evidence="15">
        <text>L-seryl-[protein] + ATP = O-phospho-L-seryl-[protein] + ADP + H(+)</text>
        <dbReference type="Rhea" id="RHEA:17989"/>
        <dbReference type="Rhea" id="RHEA-COMP:9863"/>
        <dbReference type="Rhea" id="RHEA-COMP:11604"/>
        <dbReference type="ChEBI" id="CHEBI:15378"/>
        <dbReference type="ChEBI" id="CHEBI:29999"/>
        <dbReference type="ChEBI" id="CHEBI:30616"/>
        <dbReference type="ChEBI" id="CHEBI:83421"/>
        <dbReference type="ChEBI" id="CHEBI:456216"/>
        <dbReference type="EC" id="2.7.11.1"/>
    </reaction>
</comment>
<dbReference type="EMBL" id="JBHFFA010000003">
    <property type="protein sequence ID" value="KAL2632635.1"/>
    <property type="molecule type" value="Genomic_DNA"/>
</dbReference>
<keyword evidence="9 16" id="KW-0067">ATP-binding</keyword>
<dbReference type="Pfam" id="PF07714">
    <property type="entry name" value="PK_Tyr_Ser-Thr"/>
    <property type="match status" value="1"/>
</dbReference>
<dbReference type="SUPFAM" id="SSF56112">
    <property type="entry name" value="Protein kinase-like (PK-like)"/>
    <property type="match status" value="1"/>
</dbReference>
<keyword evidence="12" id="KW-0675">Receptor</keyword>
<keyword evidence="6 18" id="KW-0732">Signal</keyword>
<protein>
    <recommendedName>
        <fullName evidence="2">non-specific serine/threonine protein kinase</fullName>
        <ecNumber evidence="2">2.7.11.1</ecNumber>
    </recommendedName>
</protein>
<dbReference type="GO" id="GO:0004674">
    <property type="term" value="F:protein serine/threonine kinase activity"/>
    <property type="evidence" value="ECO:0007669"/>
    <property type="project" value="UniProtKB-KW"/>
</dbReference>
<evidence type="ECO:0000256" key="3">
    <source>
        <dbReference type="ARBA" id="ARBA00022527"/>
    </source>
</evidence>
<gene>
    <name evidence="20" type="ORF">R1flu_004114</name>
</gene>
<keyword evidence="11 17" id="KW-0472">Membrane</keyword>
<dbReference type="PROSITE" id="PS00108">
    <property type="entry name" value="PROTEIN_KINASE_ST"/>
    <property type="match status" value="1"/>
</dbReference>
<evidence type="ECO:0000256" key="5">
    <source>
        <dbReference type="ARBA" id="ARBA00022692"/>
    </source>
</evidence>
<evidence type="ECO:0000256" key="16">
    <source>
        <dbReference type="PROSITE-ProRule" id="PRU10141"/>
    </source>
</evidence>
<dbReference type="InterPro" id="IPR043891">
    <property type="entry name" value="SPARK"/>
</dbReference>
<reference evidence="20 21" key="1">
    <citation type="submission" date="2024-09" db="EMBL/GenBank/DDBJ databases">
        <title>Chromosome-scale assembly of Riccia fluitans.</title>
        <authorList>
            <person name="Paukszto L."/>
            <person name="Sawicki J."/>
            <person name="Karawczyk K."/>
            <person name="Piernik-Szablinska J."/>
            <person name="Szczecinska M."/>
            <person name="Mazdziarz M."/>
        </authorList>
    </citation>
    <scope>NUCLEOTIDE SEQUENCE [LARGE SCALE GENOMIC DNA]</scope>
    <source>
        <strain evidence="20">Rf_01</strain>
        <tissue evidence="20">Aerial parts of the thallus</tissue>
    </source>
</reference>
<evidence type="ECO:0000313" key="21">
    <source>
        <dbReference type="Proteomes" id="UP001605036"/>
    </source>
</evidence>
<proteinExistence type="predicted"/>
<comment type="subcellular location">
    <subcellularLocation>
        <location evidence="1">Membrane</location>
        <topology evidence="1">Single-pass type I membrane protein</topology>
    </subcellularLocation>
</comment>
<keyword evidence="13" id="KW-0325">Glycoprotein</keyword>
<evidence type="ECO:0000256" key="14">
    <source>
        <dbReference type="ARBA" id="ARBA00047899"/>
    </source>
</evidence>
<dbReference type="SMART" id="SM00220">
    <property type="entry name" value="S_TKc"/>
    <property type="match status" value="1"/>
</dbReference>
<evidence type="ECO:0000256" key="15">
    <source>
        <dbReference type="ARBA" id="ARBA00048679"/>
    </source>
</evidence>
<name>A0ABD1YQ66_9MARC</name>
<evidence type="ECO:0000256" key="10">
    <source>
        <dbReference type="ARBA" id="ARBA00022989"/>
    </source>
</evidence>
<evidence type="ECO:0000256" key="2">
    <source>
        <dbReference type="ARBA" id="ARBA00012513"/>
    </source>
</evidence>
<dbReference type="Gene3D" id="1.10.510.10">
    <property type="entry name" value="Transferase(Phosphotransferase) domain 1"/>
    <property type="match status" value="1"/>
</dbReference>
<evidence type="ECO:0000256" key="1">
    <source>
        <dbReference type="ARBA" id="ARBA00004479"/>
    </source>
</evidence>
<keyword evidence="8" id="KW-0418">Kinase</keyword>
<dbReference type="Pfam" id="PF19160">
    <property type="entry name" value="SPARK"/>
    <property type="match status" value="1"/>
</dbReference>
<evidence type="ECO:0000256" key="7">
    <source>
        <dbReference type="ARBA" id="ARBA00022741"/>
    </source>
</evidence>
<evidence type="ECO:0000256" key="6">
    <source>
        <dbReference type="ARBA" id="ARBA00022729"/>
    </source>
</evidence>
<keyword evidence="21" id="KW-1185">Reference proteome</keyword>
<feature type="binding site" evidence="16">
    <location>
        <position position="397"/>
    </location>
    <ligand>
        <name>ATP</name>
        <dbReference type="ChEBI" id="CHEBI:30616"/>
    </ligand>
</feature>
<feature type="domain" description="Protein kinase" evidence="19">
    <location>
        <begin position="365"/>
        <end position="661"/>
    </location>
</feature>
<comment type="catalytic activity">
    <reaction evidence="14">
        <text>L-threonyl-[protein] + ATP = O-phospho-L-threonyl-[protein] + ADP + H(+)</text>
        <dbReference type="Rhea" id="RHEA:46608"/>
        <dbReference type="Rhea" id="RHEA-COMP:11060"/>
        <dbReference type="Rhea" id="RHEA-COMP:11605"/>
        <dbReference type="ChEBI" id="CHEBI:15378"/>
        <dbReference type="ChEBI" id="CHEBI:30013"/>
        <dbReference type="ChEBI" id="CHEBI:30616"/>
        <dbReference type="ChEBI" id="CHEBI:61977"/>
        <dbReference type="ChEBI" id="CHEBI:456216"/>
        <dbReference type="EC" id="2.7.11.1"/>
    </reaction>
</comment>
<dbReference type="FunFam" id="1.10.510.10:FF:000287">
    <property type="entry name" value="probable LRR receptor-like serine/threonine-protein kinase RKF3"/>
    <property type="match status" value="1"/>
</dbReference>
<dbReference type="GO" id="GO:0005524">
    <property type="term" value="F:ATP binding"/>
    <property type="evidence" value="ECO:0007669"/>
    <property type="project" value="UniProtKB-UniRule"/>
</dbReference>
<evidence type="ECO:0000256" key="13">
    <source>
        <dbReference type="ARBA" id="ARBA00023180"/>
    </source>
</evidence>
<dbReference type="PANTHER" id="PTHR47973">
    <property type="entry name" value="CYSTEINE-RICH RECEPTOR-LIKE PROTEIN KINASE 3"/>
    <property type="match status" value="1"/>
</dbReference>
<evidence type="ECO:0000256" key="18">
    <source>
        <dbReference type="SAM" id="SignalP"/>
    </source>
</evidence>
<accession>A0ABD1YQ66</accession>
<evidence type="ECO:0000259" key="19">
    <source>
        <dbReference type="PROSITE" id="PS50011"/>
    </source>
</evidence>
<dbReference type="InterPro" id="IPR008271">
    <property type="entry name" value="Ser/Thr_kinase_AS"/>
</dbReference>
<feature type="transmembrane region" description="Helical" evidence="17">
    <location>
        <begin position="290"/>
        <end position="315"/>
    </location>
</feature>
<dbReference type="InterPro" id="IPR017441">
    <property type="entry name" value="Protein_kinase_ATP_BS"/>
</dbReference>
<dbReference type="AlphaFoldDB" id="A0ABD1YQ66"/>
<keyword evidence="5 17" id="KW-0812">Transmembrane</keyword>
<evidence type="ECO:0000256" key="8">
    <source>
        <dbReference type="ARBA" id="ARBA00022777"/>
    </source>
</evidence>
<keyword evidence="7 16" id="KW-0547">Nucleotide-binding</keyword>
<dbReference type="EC" id="2.7.11.1" evidence="2"/>
<keyword evidence="3" id="KW-0723">Serine/threonine-protein kinase</keyword>
<dbReference type="GO" id="GO:0016020">
    <property type="term" value="C:membrane"/>
    <property type="evidence" value="ECO:0007669"/>
    <property type="project" value="UniProtKB-SubCell"/>
</dbReference>